<evidence type="ECO:0000256" key="1">
    <source>
        <dbReference type="SAM" id="Phobius"/>
    </source>
</evidence>
<keyword evidence="3" id="KW-1185">Reference proteome</keyword>
<organism evidence="2 3">
    <name type="scientific">Puccinia sorghi</name>
    <dbReference type="NCBI Taxonomy" id="27349"/>
    <lineage>
        <taxon>Eukaryota</taxon>
        <taxon>Fungi</taxon>
        <taxon>Dikarya</taxon>
        <taxon>Basidiomycota</taxon>
        <taxon>Pucciniomycotina</taxon>
        <taxon>Pucciniomycetes</taxon>
        <taxon>Pucciniales</taxon>
        <taxon>Pucciniaceae</taxon>
        <taxon>Puccinia</taxon>
    </lineage>
</organism>
<keyword evidence="1" id="KW-0472">Membrane</keyword>
<protein>
    <submittedName>
        <fullName evidence="2">Uncharacterized protein</fullName>
    </submittedName>
</protein>
<sequence length="441" mass="48896">MTAMPAPNNLFAFLSRPVGLAGFLSYSFLMADRIGHQELTLVVQGRRSLGPTMVATGHHERLGSISLKLKKLSAAQLGLIFSTWALDSCILFGAQIIYTFSRNTPSEKISLQRKSCAPTNTASPTTTQCRNSIWDLFTTLVFLDFEDLNNLLDTHLNKPSIPNEAEILGDQLKMLGCGERFIVSPPNKTWMVISSTPQQQFSVDVFCACMSSSSQSFSISFPADTRIIIKSLRKHHQEPSSRDSKLTSKLNNSIDLELVIKFVLSLIFLVVYSLIFNKYTVLPNAPINLADQYEFLNGKPHKSKGSVPLFPSNPGNICCASQKRAFLILVPEMGVPVSRTEPIWTGNELTDTSAMVPCESIMIKKDMKKSHRSSSVSTVVHTPSSFFLLIGINCFENQSPGMILSTSLSSPIAYILDIFGLKHVTCNPYIHHKNQVELLWN</sequence>
<evidence type="ECO:0000313" key="3">
    <source>
        <dbReference type="Proteomes" id="UP000037035"/>
    </source>
</evidence>
<comment type="caution">
    <text evidence="2">The sequence shown here is derived from an EMBL/GenBank/DDBJ whole genome shotgun (WGS) entry which is preliminary data.</text>
</comment>
<evidence type="ECO:0000313" key="2">
    <source>
        <dbReference type="EMBL" id="KNZ44405.1"/>
    </source>
</evidence>
<dbReference type="EMBL" id="LAVV01014826">
    <property type="protein sequence ID" value="KNZ44405.1"/>
    <property type="molecule type" value="Genomic_DNA"/>
</dbReference>
<gene>
    <name evidence="2" type="ORF">VP01_919g1</name>
</gene>
<proteinExistence type="predicted"/>
<reference evidence="2 3" key="1">
    <citation type="submission" date="2015-08" db="EMBL/GenBank/DDBJ databases">
        <title>Next Generation Sequencing and Analysis of the Genome of Puccinia sorghi L Schw, the Causal Agent of Maize Common Rust.</title>
        <authorList>
            <person name="Rochi L."/>
            <person name="Burguener G."/>
            <person name="Darino M."/>
            <person name="Turjanski A."/>
            <person name="Kreff E."/>
            <person name="Dieguez M.J."/>
            <person name="Sacco F."/>
        </authorList>
    </citation>
    <scope>NUCLEOTIDE SEQUENCE [LARGE SCALE GENOMIC DNA]</scope>
    <source>
        <strain evidence="2 3">RO10H11247</strain>
    </source>
</reference>
<dbReference type="AlphaFoldDB" id="A0A0L6U9G4"/>
<keyword evidence="1" id="KW-0812">Transmembrane</keyword>
<keyword evidence="1" id="KW-1133">Transmembrane helix</keyword>
<feature type="transmembrane region" description="Helical" evidence="1">
    <location>
        <begin position="77"/>
        <end position="100"/>
    </location>
</feature>
<dbReference type="Proteomes" id="UP000037035">
    <property type="component" value="Unassembled WGS sequence"/>
</dbReference>
<name>A0A0L6U9G4_9BASI</name>
<dbReference type="VEuPathDB" id="FungiDB:VP01_919g1"/>
<accession>A0A0L6U9G4</accession>